<dbReference type="Gene3D" id="3.40.50.1820">
    <property type="entry name" value="alpha/beta hydrolase"/>
    <property type="match status" value="1"/>
</dbReference>
<keyword evidence="2" id="KW-0378">Hydrolase</keyword>
<gene>
    <name evidence="5" type="ORF">CDEB00056_LOCUS11128</name>
</gene>
<evidence type="ECO:0000259" key="4">
    <source>
        <dbReference type="Pfam" id="PF00561"/>
    </source>
</evidence>
<proteinExistence type="inferred from homology"/>
<evidence type="ECO:0000256" key="3">
    <source>
        <dbReference type="SAM" id="SignalP"/>
    </source>
</evidence>
<dbReference type="PRINTS" id="PR00111">
    <property type="entry name" value="ABHYDROLASE"/>
</dbReference>
<dbReference type="SUPFAM" id="SSF53474">
    <property type="entry name" value="alpha/beta-Hydrolases"/>
    <property type="match status" value="1"/>
</dbReference>
<dbReference type="InterPro" id="IPR000073">
    <property type="entry name" value="AB_hydrolase_1"/>
</dbReference>
<dbReference type="AlphaFoldDB" id="A0A7S3Q5A3"/>
<dbReference type="PANTHER" id="PTHR46118:SF4">
    <property type="entry name" value="PROTEIN ABHD11"/>
    <property type="match status" value="1"/>
</dbReference>
<accession>A0A7S3Q5A3</accession>
<dbReference type="PANTHER" id="PTHR46118">
    <property type="entry name" value="PROTEIN ABHD11"/>
    <property type="match status" value="1"/>
</dbReference>
<dbReference type="GO" id="GO:0052689">
    <property type="term" value="F:carboxylic ester hydrolase activity"/>
    <property type="evidence" value="ECO:0007669"/>
    <property type="project" value="TreeGrafter"/>
</dbReference>
<dbReference type="InterPro" id="IPR029058">
    <property type="entry name" value="AB_hydrolase_fold"/>
</dbReference>
<feature type="signal peptide" evidence="3">
    <location>
        <begin position="1"/>
        <end position="19"/>
    </location>
</feature>
<reference evidence="5" key="1">
    <citation type="submission" date="2021-01" db="EMBL/GenBank/DDBJ databases">
        <authorList>
            <person name="Corre E."/>
            <person name="Pelletier E."/>
            <person name="Niang G."/>
            <person name="Scheremetjew M."/>
            <person name="Finn R."/>
            <person name="Kale V."/>
            <person name="Holt S."/>
            <person name="Cochrane G."/>
            <person name="Meng A."/>
            <person name="Brown T."/>
            <person name="Cohen L."/>
        </authorList>
    </citation>
    <scope>NUCLEOTIDE SEQUENCE</scope>
    <source>
        <strain evidence="5">MM31A-1</strain>
    </source>
</reference>
<evidence type="ECO:0000313" key="5">
    <source>
        <dbReference type="EMBL" id="CAE0466276.1"/>
    </source>
</evidence>
<keyword evidence="3" id="KW-0732">Signal</keyword>
<evidence type="ECO:0000256" key="1">
    <source>
        <dbReference type="ARBA" id="ARBA00008645"/>
    </source>
</evidence>
<feature type="chain" id="PRO_5031411797" description="AB hydrolase-1 domain-containing protein" evidence="3">
    <location>
        <begin position="20"/>
        <end position="368"/>
    </location>
</feature>
<evidence type="ECO:0000256" key="2">
    <source>
        <dbReference type="ARBA" id="ARBA00022801"/>
    </source>
</evidence>
<comment type="similarity">
    <text evidence="1">Belongs to the AB hydrolase superfamily.</text>
</comment>
<name>A0A7S3Q5A3_9STRA</name>
<feature type="domain" description="AB hydrolase-1" evidence="4">
    <location>
        <begin position="92"/>
        <end position="202"/>
    </location>
</feature>
<dbReference type="EMBL" id="HBIO01014396">
    <property type="protein sequence ID" value="CAE0466276.1"/>
    <property type="molecule type" value="Transcribed_RNA"/>
</dbReference>
<protein>
    <recommendedName>
        <fullName evidence="4">AB hydrolase-1 domain-containing protein</fullName>
    </recommendedName>
</protein>
<sequence>MILNKACLFNAIVFSLASASRELFVHSSARSTIGRALPLKHGRTPRQKSTKLSDSAVNDAYHNQKRQSHVELKYVEFSRRKNSGGGVSKGDPVVLLHGLLGQKRNFASLGSNLASQLKIMRRIYAVDLRNHGENTHDWREEMSYSDMAEDVLAFLDKHGMERAILIGHSMGGKVAKSLALSHPDRITGLVVLDISPVTYTAQDPSWKAVQGIIKSLTEVQLIPGKTKSDIDKDLRESVEDPALRQFVLTNLEVDDNEILRWKINIDAISNQLHKIASFDVNWSSSLEENDTRLLQEDGQKPENEYRYEGDLFLIKGGASSFVKGSHMPLISKRFPNYMLTTIRGAGHWIHAESPDATLALLKKYLDRY</sequence>
<organism evidence="5">
    <name type="scientific">Chaetoceros debilis</name>
    <dbReference type="NCBI Taxonomy" id="122233"/>
    <lineage>
        <taxon>Eukaryota</taxon>
        <taxon>Sar</taxon>
        <taxon>Stramenopiles</taxon>
        <taxon>Ochrophyta</taxon>
        <taxon>Bacillariophyta</taxon>
        <taxon>Coscinodiscophyceae</taxon>
        <taxon>Chaetocerotophycidae</taxon>
        <taxon>Chaetocerotales</taxon>
        <taxon>Chaetocerotaceae</taxon>
        <taxon>Chaetoceros</taxon>
    </lineage>
</organism>
<dbReference type="Pfam" id="PF00561">
    <property type="entry name" value="Abhydrolase_1"/>
    <property type="match status" value="1"/>
</dbReference>